<accession>A0A5D3Y742</accession>
<dbReference type="EMBL" id="VNHT01000087">
    <property type="protein sequence ID" value="TYP74452.1"/>
    <property type="molecule type" value="Genomic_DNA"/>
</dbReference>
<gene>
    <name evidence="1" type="ORF">BCL69_10876</name>
</gene>
<reference evidence="1 2" key="1">
    <citation type="submission" date="2019-07" db="EMBL/GenBank/DDBJ databases">
        <title>Active sludge and wastewater microbial communities from Klosterneuburg, Austria.</title>
        <authorList>
            <person name="Wagner M."/>
        </authorList>
    </citation>
    <scope>NUCLEOTIDE SEQUENCE [LARGE SCALE GENOMIC DNA]</scope>
    <source>
        <strain evidence="1 2">Nm2</strain>
    </source>
</reference>
<comment type="caution">
    <text evidence="1">The sequence shown here is derived from an EMBL/GenBank/DDBJ whole genome shotgun (WGS) entry which is preliminary data.</text>
</comment>
<dbReference type="Proteomes" id="UP000324176">
    <property type="component" value="Unassembled WGS sequence"/>
</dbReference>
<sequence>MISPGSFFLSAAADSGEVTLDWRHGDRRLRVRNKEHVLVRRTRKRDHALLANETVGAIASCCPYCPKPAGAAVKLPERDIYVVGILFDRYGFCIPLYVHASSCSYAPMICSLSSWPRALGYMEIGSCFDLYLR</sequence>
<evidence type="ECO:0000313" key="1">
    <source>
        <dbReference type="EMBL" id="TYP74452.1"/>
    </source>
</evidence>
<proteinExistence type="predicted"/>
<protein>
    <submittedName>
        <fullName evidence="1">Uncharacterized protein</fullName>
    </submittedName>
</protein>
<dbReference type="AlphaFoldDB" id="A0A5D3Y742"/>
<name>A0A5D3Y742_9PROT</name>
<evidence type="ECO:0000313" key="2">
    <source>
        <dbReference type="Proteomes" id="UP000324176"/>
    </source>
</evidence>
<organism evidence="1 2">
    <name type="scientific">Nitrosomonas communis</name>
    <dbReference type="NCBI Taxonomy" id="44574"/>
    <lineage>
        <taxon>Bacteria</taxon>
        <taxon>Pseudomonadati</taxon>
        <taxon>Pseudomonadota</taxon>
        <taxon>Betaproteobacteria</taxon>
        <taxon>Nitrosomonadales</taxon>
        <taxon>Nitrosomonadaceae</taxon>
        <taxon>Nitrosomonas</taxon>
    </lineage>
</organism>